<evidence type="ECO:0000256" key="2">
    <source>
        <dbReference type="SAM" id="Phobius"/>
    </source>
</evidence>
<keyword evidence="4" id="KW-0378">Hydrolase</keyword>
<evidence type="ECO:0000313" key="4">
    <source>
        <dbReference type="EMBL" id="MFC6021400.1"/>
    </source>
</evidence>
<dbReference type="RefSeq" id="WP_377429528.1">
    <property type="nucleotide sequence ID" value="NZ_JBHSPR010000042.1"/>
</dbReference>
<dbReference type="Pfam" id="PF00561">
    <property type="entry name" value="Abhydrolase_1"/>
    <property type="match status" value="1"/>
</dbReference>
<dbReference type="PANTHER" id="PTHR46438:SF11">
    <property type="entry name" value="LIPASE-RELATED"/>
    <property type="match status" value="1"/>
</dbReference>
<evidence type="ECO:0000259" key="3">
    <source>
        <dbReference type="Pfam" id="PF00561"/>
    </source>
</evidence>
<gene>
    <name evidence="4" type="ORF">ACFP2T_35175</name>
</gene>
<dbReference type="Gene3D" id="3.40.50.1820">
    <property type="entry name" value="alpha/beta hydrolase"/>
    <property type="match status" value="1"/>
</dbReference>
<organism evidence="4 5">
    <name type="scientific">Plantactinospora solaniradicis</name>
    <dbReference type="NCBI Taxonomy" id="1723736"/>
    <lineage>
        <taxon>Bacteria</taxon>
        <taxon>Bacillati</taxon>
        <taxon>Actinomycetota</taxon>
        <taxon>Actinomycetes</taxon>
        <taxon>Micromonosporales</taxon>
        <taxon>Micromonosporaceae</taxon>
        <taxon>Plantactinospora</taxon>
    </lineage>
</organism>
<keyword evidence="2" id="KW-0812">Transmembrane</keyword>
<keyword evidence="2" id="KW-0472">Membrane</keyword>
<dbReference type="InterPro" id="IPR000073">
    <property type="entry name" value="AB_hydrolase_1"/>
</dbReference>
<dbReference type="GO" id="GO:0016787">
    <property type="term" value="F:hydrolase activity"/>
    <property type="evidence" value="ECO:0007669"/>
    <property type="project" value="UniProtKB-KW"/>
</dbReference>
<dbReference type="EMBL" id="JBHSPR010000042">
    <property type="protein sequence ID" value="MFC6021400.1"/>
    <property type="molecule type" value="Genomic_DNA"/>
</dbReference>
<dbReference type="PANTHER" id="PTHR46438">
    <property type="entry name" value="ALPHA/BETA-HYDROLASES SUPERFAMILY PROTEIN"/>
    <property type="match status" value="1"/>
</dbReference>
<dbReference type="Proteomes" id="UP001596203">
    <property type="component" value="Unassembled WGS sequence"/>
</dbReference>
<feature type="domain" description="AB hydrolase-1" evidence="3">
    <location>
        <begin position="85"/>
        <end position="318"/>
    </location>
</feature>
<keyword evidence="5" id="KW-1185">Reference proteome</keyword>
<dbReference type="SUPFAM" id="SSF53474">
    <property type="entry name" value="alpha/beta-Hydrolases"/>
    <property type="match status" value="1"/>
</dbReference>
<keyword evidence="2" id="KW-1133">Transmembrane helix</keyword>
<evidence type="ECO:0000313" key="5">
    <source>
        <dbReference type="Proteomes" id="UP001596203"/>
    </source>
</evidence>
<feature type="transmembrane region" description="Helical" evidence="2">
    <location>
        <begin position="34"/>
        <end position="56"/>
    </location>
</feature>
<name>A0ABW1KI30_9ACTN</name>
<reference evidence="5" key="1">
    <citation type="journal article" date="2019" name="Int. J. Syst. Evol. Microbiol.">
        <title>The Global Catalogue of Microorganisms (GCM) 10K type strain sequencing project: providing services to taxonomists for standard genome sequencing and annotation.</title>
        <authorList>
            <consortium name="The Broad Institute Genomics Platform"/>
            <consortium name="The Broad Institute Genome Sequencing Center for Infectious Disease"/>
            <person name="Wu L."/>
            <person name="Ma J."/>
        </authorList>
    </citation>
    <scope>NUCLEOTIDE SEQUENCE [LARGE SCALE GENOMIC DNA]</scope>
    <source>
        <strain evidence="5">ZS-35-S2</strain>
    </source>
</reference>
<proteinExistence type="predicted"/>
<comment type="caution">
    <text evidence="4">The sequence shown here is derived from an EMBL/GenBank/DDBJ whole genome shotgun (WGS) entry which is preliminary data.</text>
</comment>
<protein>
    <submittedName>
        <fullName evidence="4">Alpha/beta fold hydrolase</fullName>
    </submittedName>
</protein>
<feature type="region of interest" description="Disordered" evidence="1">
    <location>
        <begin position="1"/>
        <end position="31"/>
    </location>
</feature>
<dbReference type="InterPro" id="IPR029058">
    <property type="entry name" value="AB_hydrolase_fold"/>
</dbReference>
<sequence length="336" mass="35785">MTTSPAPGNQLDEADPRSPDQQPRGSRTRRRRRIIASTTLLTVVGLLLANAAMVSWQAAPATGDSTLHLDGGEIHVSQDGPRDAPALVLIHGLGASTEWWSPIVPTLATSFRVIRIDLLGHGRSAKPAGGGYAIPQQGRRVGQALDQLGVEHATVIGHSTGGYVATALAEQRGDLVTALALINTGPRLDAFISDGPVGKLVFVPVLGQLLWRLRTDGMLRRGLSSAFAPGFHVPRQLVDDTRSMTYHALTATSRASDGYLTQRPLPDRLTSLGKPLLVVFGELDQRWRPSSAALYRSITGAKVELVPGVGHSPMLEDPPRTAGLLLSFISSTAGHR</sequence>
<accession>A0ABW1KI30</accession>
<evidence type="ECO:0000256" key="1">
    <source>
        <dbReference type="SAM" id="MobiDB-lite"/>
    </source>
</evidence>